<evidence type="ECO:0000313" key="3">
    <source>
        <dbReference type="Proteomes" id="UP000053105"/>
    </source>
</evidence>
<proteinExistence type="predicted"/>
<keyword evidence="1" id="KW-0175">Coiled coil</keyword>
<feature type="coiled-coil region" evidence="1">
    <location>
        <begin position="49"/>
        <end position="83"/>
    </location>
</feature>
<dbReference type="OrthoDB" id="7617177at2759"/>
<dbReference type="EMBL" id="KQ435830">
    <property type="protein sequence ID" value="KOX71783.1"/>
    <property type="molecule type" value="Genomic_DNA"/>
</dbReference>
<accession>A0A0M8ZXU3</accession>
<dbReference type="AlphaFoldDB" id="A0A0M8ZXU3"/>
<sequence>MDMASNQKDNNDEGGIQRILEMLKKQIDQYDTMKKNPKSKVELTRDQRIQKLMMEEKHLTAQFEQIKKELKRYERKYEKRLKKKVKLMKMQIAENKQMLEITKQKYFELNTQLAPFKLKKAKKTKTILKVKTIPLKFKQKNIPHSKKIRIKIRNNVKLDKREMHFVNDVNEQSTLKNLVRITPLMEPFRECRIMLQRLTRQQMNKYVDQKRLVQSQIGKRRITRESLQKINENEINTICPNWQIKIPKSVFEESQKENKKYDLNMTSTSKDSSIEFVEIYPNMYHRLYHRAQIGHRGRRWID</sequence>
<protein>
    <submittedName>
        <fullName evidence="2">Uncharacterized protein</fullName>
    </submittedName>
</protein>
<dbReference type="Proteomes" id="UP000053105">
    <property type="component" value="Unassembled WGS sequence"/>
</dbReference>
<evidence type="ECO:0000313" key="2">
    <source>
        <dbReference type="EMBL" id="KOX71783.1"/>
    </source>
</evidence>
<keyword evidence="3" id="KW-1185">Reference proteome</keyword>
<evidence type="ECO:0000256" key="1">
    <source>
        <dbReference type="SAM" id="Coils"/>
    </source>
</evidence>
<name>A0A0M8ZXU3_9HYME</name>
<gene>
    <name evidence="2" type="ORF">WN51_02353</name>
</gene>
<organism evidence="2 3">
    <name type="scientific">Melipona quadrifasciata</name>
    <dbReference type="NCBI Taxonomy" id="166423"/>
    <lineage>
        <taxon>Eukaryota</taxon>
        <taxon>Metazoa</taxon>
        <taxon>Ecdysozoa</taxon>
        <taxon>Arthropoda</taxon>
        <taxon>Hexapoda</taxon>
        <taxon>Insecta</taxon>
        <taxon>Pterygota</taxon>
        <taxon>Neoptera</taxon>
        <taxon>Endopterygota</taxon>
        <taxon>Hymenoptera</taxon>
        <taxon>Apocrita</taxon>
        <taxon>Aculeata</taxon>
        <taxon>Apoidea</taxon>
        <taxon>Anthophila</taxon>
        <taxon>Apidae</taxon>
        <taxon>Melipona</taxon>
    </lineage>
</organism>
<reference evidence="2 3" key="1">
    <citation type="submission" date="2015-07" db="EMBL/GenBank/DDBJ databases">
        <title>The genome of Melipona quadrifasciata.</title>
        <authorList>
            <person name="Pan H."/>
            <person name="Kapheim K."/>
        </authorList>
    </citation>
    <scope>NUCLEOTIDE SEQUENCE [LARGE SCALE GENOMIC DNA]</scope>
    <source>
        <strain evidence="2">0111107301</strain>
        <tissue evidence="2">Whole body</tissue>
    </source>
</reference>